<keyword evidence="1" id="KW-0175">Coiled coil</keyword>
<protein>
    <submittedName>
        <fullName evidence="3">Phage-like protein</fullName>
    </submittedName>
</protein>
<dbReference type="AlphaFoldDB" id="A0A2X2XWL5"/>
<dbReference type="EMBL" id="UAWG01000012">
    <property type="protein sequence ID" value="SQB60320.1"/>
    <property type="molecule type" value="Genomic_DNA"/>
</dbReference>
<evidence type="ECO:0000256" key="1">
    <source>
        <dbReference type="SAM" id="Coils"/>
    </source>
</evidence>
<proteinExistence type="predicted"/>
<evidence type="ECO:0000313" key="4">
    <source>
        <dbReference type="EMBL" id="SQB59668.1"/>
    </source>
</evidence>
<reference evidence="3 6" key="1">
    <citation type="submission" date="2018-06" db="EMBL/GenBank/DDBJ databases">
        <authorList>
            <consortium name="Pathogen Informatics"/>
            <person name="Doyle S."/>
        </authorList>
    </citation>
    <scope>NUCLEOTIDE SEQUENCE [LARGE SCALE GENOMIC DNA]</scope>
    <source>
        <strain evidence="3 6">NCTC10719</strain>
    </source>
</reference>
<accession>A0A2X2XWL5</accession>
<keyword evidence="2" id="KW-0812">Transmembrane</keyword>
<evidence type="ECO:0000313" key="3">
    <source>
        <dbReference type="EMBL" id="SQB57838.1"/>
    </source>
</evidence>
<keyword evidence="2" id="KW-1133">Transmembrane helix</keyword>
<evidence type="ECO:0000313" key="6">
    <source>
        <dbReference type="Proteomes" id="UP000249986"/>
    </source>
</evidence>
<feature type="coiled-coil region" evidence="1">
    <location>
        <begin position="34"/>
        <end position="61"/>
    </location>
</feature>
<evidence type="ECO:0000313" key="5">
    <source>
        <dbReference type="EMBL" id="SQB60320.1"/>
    </source>
</evidence>
<feature type="transmembrane region" description="Helical" evidence="2">
    <location>
        <begin position="12"/>
        <end position="36"/>
    </location>
</feature>
<gene>
    <name evidence="3" type="ORF">NCTC10719_00432</name>
    <name evidence="4" type="ORF">NCTC10719_01263</name>
    <name evidence="5" type="ORF">NCTC10719_01910</name>
</gene>
<sequence>MEKILDPILAALTLGIVGVLVAIIKSVGDVTIQYIAKKKEMVEQKLKLDKHEEEFKTAQQVWNIVEEKYRITDNIKDLAKSKADEFDKLLLEKIPYLTEEQVKMLRQALAGEYNKGKAMLNEDSLKQQATQLVEENEKLKLLNAETENKLAAVKSLNESL</sequence>
<dbReference type="RefSeq" id="WP_111925992.1">
    <property type="nucleotide sequence ID" value="NZ_CP102306.1"/>
</dbReference>
<dbReference type="Proteomes" id="UP000249986">
    <property type="component" value="Unassembled WGS sequence"/>
</dbReference>
<evidence type="ECO:0000256" key="2">
    <source>
        <dbReference type="SAM" id="Phobius"/>
    </source>
</evidence>
<name>A0A2X2XWL5_CLOPF</name>
<keyword evidence="2" id="KW-0472">Membrane</keyword>
<dbReference type="EMBL" id="UAWG01000007">
    <property type="protein sequence ID" value="SQB59668.1"/>
    <property type="molecule type" value="Genomic_DNA"/>
</dbReference>
<dbReference type="EMBL" id="UAWG01000001">
    <property type="protein sequence ID" value="SQB57838.1"/>
    <property type="molecule type" value="Genomic_DNA"/>
</dbReference>
<feature type="coiled-coil region" evidence="1">
    <location>
        <begin position="122"/>
        <end position="156"/>
    </location>
</feature>
<organism evidence="3 6">
    <name type="scientific">Clostridium perfringens</name>
    <dbReference type="NCBI Taxonomy" id="1502"/>
    <lineage>
        <taxon>Bacteria</taxon>
        <taxon>Bacillati</taxon>
        <taxon>Bacillota</taxon>
        <taxon>Clostridia</taxon>
        <taxon>Eubacteriales</taxon>
        <taxon>Clostridiaceae</taxon>
        <taxon>Clostridium</taxon>
    </lineage>
</organism>